<dbReference type="InterPro" id="IPR002328">
    <property type="entry name" value="ADH_Zn_CS"/>
</dbReference>
<keyword evidence="6" id="KW-0560">Oxidoreductase</keyword>
<evidence type="ECO:0000256" key="3">
    <source>
        <dbReference type="ARBA" id="ARBA00013190"/>
    </source>
</evidence>
<evidence type="ECO:0000256" key="5">
    <source>
        <dbReference type="ARBA" id="ARBA00022833"/>
    </source>
</evidence>
<dbReference type="InterPro" id="IPR020843">
    <property type="entry name" value="ER"/>
</dbReference>
<proteinExistence type="inferred from homology"/>
<evidence type="ECO:0000256" key="6">
    <source>
        <dbReference type="ARBA" id="ARBA00023002"/>
    </source>
</evidence>
<dbReference type="GO" id="GO:0005737">
    <property type="term" value="C:cytoplasm"/>
    <property type="evidence" value="ECO:0007669"/>
    <property type="project" value="TreeGrafter"/>
</dbReference>
<dbReference type="InterPro" id="IPR036291">
    <property type="entry name" value="NAD(P)-bd_dom_sf"/>
</dbReference>
<dbReference type="EC" id="1.1.1.1" evidence="3"/>
<keyword evidence="5 8" id="KW-0862">Zinc</keyword>
<comment type="similarity">
    <text evidence="2 8">Belongs to the zinc-containing alcohol dehydrogenase family.</text>
</comment>
<protein>
    <recommendedName>
        <fullName evidence="3">alcohol dehydrogenase</fullName>
        <ecNumber evidence="3">1.1.1.1</ecNumber>
    </recommendedName>
</protein>
<dbReference type="GO" id="GO:0004022">
    <property type="term" value="F:alcohol dehydrogenase (NAD+) activity"/>
    <property type="evidence" value="ECO:0007669"/>
    <property type="project" value="UniProtKB-EC"/>
</dbReference>
<keyword evidence="11" id="KW-1185">Reference proteome</keyword>
<evidence type="ECO:0000256" key="2">
    <source>
        <dbReference type="ARBA" id="ARBA00008072"/>
    </source>
</evidence>
<name>A0AA38VM51_9PEZI</name>
<evidence type="ECO:0000256" key="8">
    <source>
        <dbReference type="RuleBase" id="RU361277"/>
    </source>
</evidence>
<dbReference type="Proteomes" id="UP001174691">
    <property type="component" value="Unassembled WGS sequence"/>
</dbReference>
<dbReference type="EMBL" id="JANBVN010000132">
    <property type="protein sequence ID" value="KAJ9139294.1"/>
    <property type="molecule type" value="Genomic_DNA"/>
</dbReference>
<evidence type="ECO:0000313" key="10">
    <source>
        <dbReference type="EMBL" id="KAJ9139294.1"/>
    </source>
</evidence>
<dbReference type="InterPro" id="IPR013149">
    <property type="entry name" value="ADH-like_C"/>
</dbReference>
<dbReference type="Gene3D" id="3.90.180.10">
    <property type="entry name" value="Medium-chain alcohol dehydrogenases, catalytic domain"/>
    <property type="match status" value="1"/>
</dbReference>
<dbReference type="PANTHER" id="PTHR42940">
    <property type="entry name" value="ALCOHOL DEHYDROGENASE 1-RELATED"/>
    <property type="match status" value="1"/>
</dbReference>
<dbReference type="AlphaFoldDB" id="A0AA38VM51"/>
<reference evidence="10" key="1">
    <citation type="submission" date="2022-07" db="EMBL/GenBank/DDBJ databases">
        <title>Fungi with potential for degradation of polypropylene.</title>
        <authorList>
            <person name="Gostincar C."/>
        </authorList>
    </citation>
    <scope>NUCLEOTIDE SEQUENCE</scope>
    <source>
        <strain evidence="10">EXF-13287</strain>
    </source>
</reference>
<dbReference type="Gene3D" id="3.40.50.720">
    <property type="entry name" value="NAD(P)-binding Rossmann-like Domain"/>
    <property type="match status" value="1"/>
</dbReference>
<dbReference type="GO" id="GO:0008270">
    <property type="term" value="F:zinc ion binding"/>
    <property type="evidence" value="ECO:0007669"/>
    <property type="project" value="InterPro"/>
</dbReference>
<evidence type="ECO:0000256" key="7">
    <source>
        <dbReference type="ARBA" id="ARBA00023027"/>
    </source>
</evidence>
<comment type="caution">
    <text evidence="10">The sequence shown here is derived from an EMBL/GenBank/DDBJ whole genome shotgun (WGS) entry which is preliminary data.</text>
</comment>
<keyword evidence="7" id="KW-0520">NAD</keyword>
<dbReference type="PANTHER" id="PTHR42940:SF3">
    <property type="entry name" value="ALCOHOL DEHYDROGENASE 1-RELATED"/>
    <property type="match status" value="1"/>
</dbReference>
<dbReference type="SMART" id="SM00829">
    <property type="entry name" value="PKS_ER"/>
    <property type="match status" value="1"/>
</dbReference>
<evidence type="ECO:0000256" key="1">
    <source>
        <dbReference type="ARBA" id="ARBA00001947"/>
    </source>
</evidence>
<dbReference type="PROSITE" id="PS00059">
    <property type="entry name" value="ADH_ZINC"/>
    <property type="match status" value="1"/>
</dbReference>
<comment type="cofactor">
    <cofactor evidence="1 8">
        <name>Zn(2+)</name>
        <dbReference type="ChEBI" id="CHEBI:29105"/>
    </cofactor>
</comment>
<accession>A0AA38VM51</accession>
<keyword evidence="4 8" id="KW-0479">Metal-binding</keyword>
<evidence type="ECO:0000313" key="11">
    <source>
        <dbReference type="Proteomes" id="UP001174691"/>
    </source>
</evidence>
<evidence type="ECO:0000256" key="4">
    <source>
        <dbReference type="ARBA" id="ARBA00022723"/>
    </source>
</evidence>
<evidence type="ECO:0000259" key="9">
    <source>
        <dbReference type="SMART" id="SM00829"/>
    </source>
</evidence>
<gene>
    <name evidence="10" type="ORF">NKR19_g7504</name>
</gene>
<sequence length="358" mass="36895">MGDNSSSAAHPAHQTAHVIDAPGQSYTFHQTTIPIPPLPPSSILVRLSVTGICGTDTNLAAGLLGPTHPSGILGHEGVGTIVAVGPSVSLSPSAVKPGQVVGVGWIRDACGSCRNCVSGEGETRCVNRTFSGVHVPGTLCQYAVVPERYLTVLPDDLAPEVMAPIMCAGVTAYRAVKTAGVTPGSWVLVSGAAGGVGALAVQYARAMGYRVVAVDGGEKRRGQCLESGAEVYVDFETEDVTAVVERVTDGRLCAAALVCIGVPAAYEAALACLGYFGVLVCVGIPPPTGKFAIHPLRLIDSGIRVVGSLVGGRGDIAEAIEFVRRGVVKPRVISIKPEELNEYARKLPELGGKLVVTL</sequence>
<dbReference type="Pfam" id="PF00107">
    <property type="entry name" value="ADH_zinc_N"/>
    <property type="match status" value="1"/>
</dbReference>
<dbReference type="FunFam" id="3.40.50.720:FF:000039">
    <property type="entry name" value="Alcohol dehydrogenase AdhP"/>
    <property type="match status" value="1"/>
</dbReference>
<dbReference type="SUPFAM" id="SSF50129">
    <property type="entry name" value="GroES-like"/>
    <property type="match status" value="1"/>
</dbReference>
<dbReference type="InterPro" id="IPR011032">
    <property type="entry name" value="GroES-like_sf"/>
</dbReference>
<dbReference type="Pfam" id="PF08240">
    <property type="entry name" value="ADH_N"/>
    <property type="match status" value="1"/>
</dbReference>
<dbReference type="SUPFAM" id="SSF51735">
    <property type="entry name" value="NAD(P)-binding Rossmann-fold domains"/>
    <property type="match status" value="1"/>
</dbReference>
<feature type="domain" description="Enoyl reductase (ER)" evidence="9">
    <location>
        <begin position="23"/>
        <end position="328"/>
    </location>
</feature>
<dbReference type="InterPro" id="IPR013154">
    <property type="entry name" value="ADH-like_N"/>
</dbReference>
<organism evidence="10 11">
    <name type="scientific">Coniochaeta hoffmannii</name>
    <dbReference type="NCBI Taxonomy" id="91930"/>
    <lineage>
        <taxon>Eukaryota</taxon>
        <taxon>Fungi</taxon>
        <taxon>Dikarya</taxon>
        <taxon>Ascomycota</taxon>
        <taxon>Pezizomycotina</taxon>
        <taxon>Sordariomycetes</taxon>
        <taxon>Sordariomycetidae</taxon>
        <taxon>Coniochaetales</taxon>
        <taxon>Coniochaetaceae</taxon>
        <taxon>Coniochaeta</taxon>
    </lineage>
</organism>